<dbReference type="EMBL" id="ASHM01197518">
    <property type="protein sequence ID" value="PNX66709.1"/>
    <property type="molecule type" value="Genomic_DNA"/>
</dbReference>
<evidence type="ECO:0000313" key="1">
    <source>
        <dbReference type="EMBL" id="PNX66709.1"/>
    </source>
</evidence>
<comment type="caution">
    <text evidence="1">The sequence shown here is derived from an EMBL/GenBank/DDBJ whole genome shotgun (WGS) entry which is preliminary data.</text>
</comment>
<name>A0A2K3KKB9_TRIPR</name>
<protein>
    <submittedName>
        <fullName evidence="1">Uncharacterized protein</fullName>
    </submittedName>
</protein>
<feature type="non-terminal residue" evidence="1">
    <location>
        <position position="48"/>
    </location>
</feature>
<proteinExistence type="predicted"/>
<reference evidence="1 2" key="1">
    <citation type="journal article" date="2014" name="Am. J. Bot.">
        <title>Genome assembly and annotation for red clover (Trifolium pratense; Fabaceae).</title>
        <authorList>
            <person name="Istvanek J."/>
            <person name="Jaros M."/>
            <person name="Krenek A."/>
            <person name="Repkova J."/>
        </authorList>
    </citation>
    <scope>NUCLEOTIDE SEQUENCE [LARGE SCALE GENOMIC DNA]</scope>
    <source>
        <strain evidence="2">cv. Tatra</strain>
        <tissue evidence="1">Young leaves</tissue>
    </source>
</reference>
<sequence>MGFRVLVFEDVLDLELFSAGSGKSFEGRVRATVEAKEAVTFFKLDQEI</sequence>
<gene>
    <name evidence="1" type="ORF">L195_g063178</name>
</gene>
<reference evidence="1 2" key="2">
    <citation type="journal article" date="2017" name="Front. Plant Sci.">
        <title>Gene Classification and Mining of Molecular Markers Useful in Red Clover (Trifolium pratense) Breeding.</title>
        <authorList>
            <person name="Istvanek J."/>
            <person name="Dluhosova J."/>
            <person name="Dluhos P."/>
            <person name="Patkova L."/>
            <person name="Nedelnik J."/>
            <person name="Repkova J."/>
        </authorList>
    </citation>
    <scope>NUCLEOTIDE SEQUENCE [LARGE SCALE GENOMIC DNA]</scope>
    <source>
        <strain evidence="2">cv. Tatra</strain>
        <tissue evidence="1">Young leaves</tissue>
    </source>
</reference>
<evidence type="ECO:0000313" key="2">
    <source>
        <dbReference type="Proteomes" id="UP000236291"/>
    </source>
</evidence>
<accession>A0A2K3KKB9</accession>
<dbReference type="Proteomes" id="UP000236291">
    <property type="component" value="Unassembled WGS sequence"/>
</dbReference>
<organism evidence="1 2">
    <name type="scientific">Trifolium pratense</name>
    <name type="common">Red clover</name>
    <dbReference type="NCBI Taxonomy" id="57577"/>
    <lineage>
        <taxon>Eukaryota</taxon>
        <taxon>Viridiplantae</taxon>
        <taxon>Streptophyta</taxon>
        <taxon>Embryophyta</taxon>
        <taxon>Tracheophyta</taxon>
        <taxon>Spermatophyta</taxon>
        <taxon>Magnoliopsida</taxon>
        <taxon>eudicotyledons</taxon>
        <taxon>Gunneridae</taxon>
        <taxon>Pentapetalae</taxon>
        <taxon>rosids</taxon>
        <taxon>fabids</taxon>
        <taxon>Fabales</taxon>
        <taxon>Fabaceae</taxon>
        <taxon>Papilionoideae</taxon>
        <taxon>50 kb inversion clade</taxon>
        <taxon>NPAAA clade</taxon>
        <taxon>Hologalegina</taxon>
        <taxon>IRL clade</taxon>
        <taxon>Trifolieae</taxon>
        <taxon>Trifolium</taxon>
    </lineage>
</organism>
<dbReference type="AlphaFoldDB" id="A0A2K3KKB9"/>